<evidence type="ECO:0000256" key="3">
    <source>
        <dbReference type="ARBA" id="ARBA00023277"/>
    </source>
</evidence>
<protein>
    <recommendedName>
        <fullName evidence="11">S-layer homology domain-containing protein</fullName>
    </recommendedName>
</protein>
<dbReference type="InterPro" id="IPR036179">
    <property type="entry name" value="Ig-like_dom_sf"/>
</dbReference>
<feature type="compositionally biased region" description="Polar residues" evidence="5">
    <location>
        <begin position="15"/>
        <end position="31"/>
    </location>
</feature>
<dbReference type="GO" id="GO:0030245">
    <property type="term" value="P:cellulose catabolic process"/>
    <property type="evidence" value="ECO:0007669"/>
    <property type="project" value="UniProtKB-KW"/>
</dbReference>
<feature type="domain" description="Fibronectin type-III" evidence="7">
    <location>
        <begin position="487"/>
        <end position="584"/>
    </location>
</feature>
<dbReference type="OrthoDB" id="504962at2"/>
<name>A0A3M8DRA9_9BACL</name>
<dbReference type="Proteomes" id="UP000271031">
    <property type="component" value="Unassembled WGS sequence"/>
</dbReference>
<gene>
    <name evidence="9" type="ORF">EDM56_09995</name>
</gene>
<keyword evidence="10" id="KW-1185">Reference proteome</keyword>
<feature type="compositionally biased region" description="Basic and acidic residues" evidence="5">
    <location>
        <begin position="1605"/>
        <end position="1615"/>
    </location>
</feature>
<dbReference type="InterPro" id="IPR051465">
    <property type="entry name" value="Cell_Envelope_Struct_Comp"/>
</dbReference>
<dbReference type="InterPro" id="IPR003961">
    <property type="entry name" value="FN3_dom"/>
</dbReference>
<feature type="domain" description="Fibronectin type-III" evidence="7">
    <location>
        <begin position="997"/>
        <end position="1107"/>
    </location>
</feature>
<proteinExistence type="predicted"/>
<dbReference type="Gene3D" id="2.60.40.10">
    <property type="entry name" value="Immunoglobulins"/>
    <property type="match status" value="9"/>
</dbReference>
<dbReference type="Pfam" id="PF03442">
    <property type="entry name" value="CBM_X2"/>
    <property type="match status" value="3"/>
</dbReference>
<dbReference type="Pfam" id="PF07532">
    <property type="entry name" value="Big_4"/>
    <property type="match status" value="2"/>
</dbReference>
<organism evidence="9 10">
    <name type="scientific">Brevibacillus fluminis</name>
    <dbReference type="NCBI Taxonomy" id="511487"/>
    <lineage>
        <taxon>Bacteria</taxon>
        <taxon>Bacillati</taxon>
        <taxon>Bacillota</taxon>
        <taxon>Bacilli</taxon>
        <taxon>Bacillales</taxon>
        <taxon>Paenibacillaceae</taxon>
        <taxon>Brevibacillus</taxon>
    </lineage>
</organism>
<dbReference type="Pfam" id="PF00041">
    <property type="entry name" value="fn3"/>
    <property type="match status" value="3"/>
</dbReference>
<evidence type="ECO:0000259" key="8">
    <source>
        <dbReference type="PROSITE" id="PS51272"/>
    </source>
</evidence>
<feature type="region of interest" description="Disordered" evidence="5">
    <location>
        <begin position="1"/>
        <end position="31"/>
    </location>
</feature>
<dbReference type="Pfam" id="PF13290">
    <property type="entry name" value="CHB_HEX_C_1"/>
    <property type="match status" value="1"/>
</dbReference>
<dbReference type="InterPro" id="IPR036116">
    <property type="entry name" value="FN3_sf"/>
</dbReference>
<dbReference type="SMART" id="SM00060">
    <property type="entry name" value="FN3"/>
    <property type="match status" value="4"/>
</dbReference>
<dbReference type="SMART" id="SM00409">
    <property type="entry name" value="IG"/>
    <property type="match status" value="2"/>
</dbReference>
<feature type="domain" description="SLH" evidence="8">
    <location>
        <begin position="1975"/>
        <end position="2028"/>
    </location>
</feature>
<sequence length="2028" mass="212975">MDFDDLTVSDPVIASTPTNAATPSIDTQPQDQTVNVGSTASLSVAASGGASLSYQWYSNSTNSTVGATAISGANSATYTAPTATAGTVYYYCVVTNTDSSATGQQIATATTNFAKVQVNALTNAATPSIDTQPQDQTINVGAGATLTVAASGGASLSYQWYSNSTNSTVGATAISGANSATYTAPTATAGTVYYYCVVTNTDSSATGQQTATATTNFAKIQVNALANAETPTANPAGGTVSSGTRVVLSTSTSGATIYYTIDGSTPTSSSSVYSSPITVSSNMTIKAIAVKTGMIDSVVMSKSYTITATAEPEVIPVAATKDMTWDAINIYDEDINLVGKPSGADQQYYKTAIQFKLPNLSGKTITKATLRLNVESVVSESGIVPFIDVYGSTVDTWGVVFPLKESDQKLQTVTGSSLDPGEINIDVTSFVQGQKDGIASFALLGNDTVSIPGNVVEIAISADTAATGKPQLILETQVAPVQSAPTVTTDNTVTNLTSSGATVGGEVTGDGNDPITERGIVYATSANPTTSNTKVTTLGTTGTFSVNLTGLSANTSYHYRAYATNGQGTSYGTDQTFTTSAVQSTLNPTSATFDKYDQAVGHADVTTTITPNGNTLSDVTLSGTSIGAGNYSYDSTSHVLTLKKAYLATLGTGAKVFTVDMNAGTDPTMTVTISDTTPQNSALNPTSATFDKYDQAVGHADVTTTITPNGNTLSDVTLSGTSIGAGNYSYDSTSHVLTLKKAYLATLGTGAKVFTVDMNAGADPTMTVTISDTTPQNSALNPTSATFDKYDQAVGHADVTTTITPNGNTLSDVTLSGTSIGAGNYSYDSTSHVLTLKKAYLATLGMGAQEFTVDMNAGTDPTMTVTISDTTPAAPDTTAPTVGNSGTITASNATQNSVDLGWTAATDTVTSTGNLKYKVVYSPSNNLDTVANAEANGTVVQDWTANITSATVNGLTAGTIYYFNVLVKDEAGNKALYSGASQATTAAPDTTPPTVGNSGIITASNATQNSVDLGWTAATDTVTSPGNLQYKVVYSTSNNLDTVTHTEANGAVGQDWTANITSATVNGLSAGTTYYFNVLVKDEGGNKALYNGTSQATAAAPDTTAPTVGNSGTITASNATQNSVDLGWTAATDTVTSTGNLKYKVVYSPSNNLDTVANAEANGTVVQDWATNITRATASGLNAGTTYYFNVLVKDEAGNKVLYSGARQTTTAIPTQIYITVVEHLGSLTDIPSGTPKTAAALGLPEKVAITLSDGSSIQAIVDWDLSRVEYDPTNMKTQIFTVYGTLVDLPNGVSNTQNLRASIQVRVNGKEKKEIVAITQPATIQDVENGTPKTAKALGLPEMVEVKLDDNSTREMHVNWDLEESSYDPDDKKAQTFSIIGIFDKLPVDIDNPKHLTASIRVRVNAAVEGTRNIVAITNPSAITELPNGTPKTATALELPKTVQVTLDDDSTMQVRVKWDVEGASYDPTSKEAQSFFIIGILTLPDGATNTGEKTAKIRVSVNADDGQKKHDIVDVINPDSITGLENGTAKTAHSLGLQKKVRVVLDDESTVLVTVNWDVDRADYDPDVSKRQKFTVDGTLMDLPAGVTNSHNKTVQVSVTVEKAQREDNGHDNDGDDGGSSHNHAGDTQSSKLGADEQHETTRQAVVEAGNDNSLQEQVEITRQINESGAKVDTVVIEANHVKEILTKASQHGKDVVRIVVDDLPNDPADKVAVKFSKVALDWMKKQGVSLEIKTEKATITIPKEMVANLPQNELYFEVVPIKNSSEVTDAVERVGQAAEVLQAANGQEVQIIGKPMTIETNYHSIPTKVVFPLDENTLPKQPEKVDAFLASLAVFVEHTDGEKELKRGQAKYDEKGHLTGFEIEIDKFSIFTILSINAAVLTDPNRMLSRAEVAYELAKIIKKEKPIAFIPLADVQETHWAVNAIKQVSSTGLMVGDGHGQFHPDRKVTRAEMATIIAKWKQISVNNGEVASFSDTKGHWAVNIIEAVRKQGILKGYADGSFRPDQGITQKELTILLQRLAGSNN</sequence>
<dbReference type="PANTHER" id="PTHR43308:SF5">
    <property type="entry name" value="S-LAYER PROTEIN _ PEPTIDOGLYCAN ENDO-BETA-N-ACETYLGLUCOSAMINIDASE"/>
    <property type="match status" value="1"/>
</dbReference>
<dbReference type="SUPFAM" id="SSF81296">
    <property type="entry name" value="E set domains"/>
    <property type="match status" value="3"/>
</dbReference>
<evidence type="ECO:0000259" key="7">
    <source>
        <dbReference type="PROSITE" id="PS50853"/>
    </source>
</evidence>
<feature type="domain" description="Ig-like" evidence="6">
    <location>
        <begin position="23"/>
        <end position="108"/>
    </location>
</feature>
<dbReference type="InterPro" id="IPR005102">
    <property type="entry name" value="Carbo-bd_X2"/>
</dbReference>
<keyword evidence="2" id="KW-0136">Cellulose degradation</keyword>
<feature type="domain" description="Fibronectin type-III" evidence="7">
    <location>
        <begin position="1110"/>
        <end position="1214"/>
    </location>
</feature>
<feature type="domain" description="Fibronectin type-III" evidence="7">
    <location>
        <begin position="884"/>
        <end position="994"/>
    </location>
</feature>
<dbReference type="InterPro" id="IPR011081">
    <property type="entry name" value="Big_4"/>
</dbReference>
<evidence type="ECO:0000256" key="5">
    <source>
        <dbReference type="SAM" id="MobiDB-lite"/>
    </source>
</evidence>
<evidence type="ECO:0000256" key="4">
    <source>
        <dbReference type="ARBA" id="ARBA00023326"/>
    </source>
</evidence>
<dbReference type="EMBL" id="RHHQ01000008">
    <property type="protein sequence ID" value="RNB89517.1"/>
    <property type="molecule type" value="Genomic_DNA"/>
</dbReference>
<keyword evidence="4" id="KW-0624">Polysaccharide degradation</keyword>
<dbReference type="SUPFAM" id="SSF48726">
    <property type="entry name" value="Immunoglobulin"/>
    <property type="match status" value="2"/>
</dbReference>
<keyword evidence="1" id="KW-0732">Signal</keyword>
<dbReference type="RefSeq" id="WP_122917773.1">
    <property type="nucleotide sequence ID" value="NZ_RHHQ01000008.1"/>
</dbReference>
<dbReference type="InterPro" id="IPR014756">
    <property type="entry name" value="Ig_E-set"/>
</dbReference>
<reference evidence="9 10" key="1">
    <citation type="submission" date="2018-10" db="EMBL/GenBank/DDBJ databases">
        <title>Phylogenomics of Brevibacillus.</title>
        <authorList>
            <person name="Dunlap C."/>
        </authorList>
    </citation>
    <scope>NUCLEOTIDE SEQUENCE [LARGE SCALE GENOMIC DNA]</scope>
    <source>
        <strain evidence="9 10">JCM 15716</strain>
    </source>
</reference>
<evidence type="ECO:0000313" key="10">
    <source>
        <dbReference type="Proteomes" id="UP000271031"/>
    </source>
</evidence>
<dbReference type="PANTHER" id="PTHR43308">
    <property type="entry name" value="OUTER MEMBRANE PROTEIN ALPHA-RELATED"/>
    <property type="match status" value="1"/>
</dbReference>
<evidence type="ECO:0000259" key="6">
    <source>
        <dbReference type="PROSITE" id="PS50835"/>
    </source>
</evidence>
<dbReference type="PROSITE" id="PS50835">
    <property type="entry name" value="IG_LIKE"/>
    <property type="match status" value="2"/>
</dbReference>
<dbReference type="SUPFAM" id="SSF49265">
    <property type="entry name" value="Fibronectin type III"/>
    <property type="match status" value="3"/>
</dbReference>
<keyword evidence="3" id="KW-0119">Carbohydrate metabolism</keyword>
<evidence type="ECO:0000256" key="2">
    <source>
        <dbReference type="ARBA" id="ARBA00023001"/>
    </source>
</evidence>
<dbReference type="InterPro" id="IPR013783">
    <property type="entry name" value="Ig-like_fold"/>
</dbReference>
<dbReference type="CDD" id="cd00063">
    <property type="entry name" value="FN3"/>
    <property type="match status" value="3"/>
</dbReference>
<dbReference type="InterPro" id="IPR003599">
    <property type="entry name" value="Ig_sub"/>
</dbReference>
<feature type="domain" description="SLH" evidence="8">
    <location>
        <begin position="1911"/>
        <end position="1974"/>
    </location>
</feature>
<evidence type="ECO:0000256" key="1">
    <source>
        <dbReference type="ARBA" id="ARBA00022729"/>
    </source>
</evidence>
<dbReference type="PROSITE" id="PS51272">
    <property type="entry name" value="SLH"/>
    <property type="match status" value="2"/>
</dbReference>
<dbReference type="InterPro" id="IPR007110">
    <property type="entry name" value="Ig-like_dom"/>
</dbReference>
<feature type="domain" description="Ig-like" evidence="6">
    <location>
        <begin position="127"/>
        <end position="212"/>
    </location>
</feature>
<dbReference type="InterPro" id="IPR001119">
    <property type="entry name" value="SLH_dom"/>
</dbReference>
<comment type="caution">
    <text evidence="9">The sequence shown here is derived from an EMBL/GenBank/DDBJ whole genome shotgun (WGS) entry which is preliminary data.</text>
</comment>
<dbReference type="InterPro" id="IPR059177">
    <property type="entry name" value="GH29D-like_dom"/>
</dbReference>
<dbReference type="PROSITE" id="PS50853">
    <property type="entry name" value="FN3"/>
    <property type="match status" value="4"/>
</dbReference>
<evidence type="ECO:0008006" key="11">
    <source>
        <dbReference type="Google" id="ProtNLM"/>
    </source>
</evidence>
<feature type="region of interest" description="Disordered" evidence="5">
    <location>
        <begin position="1605"/>
        <end position="1643"/>
    </location>
</feature>
<accession>A0A3M8DRA9</accession>
<evidence type="ECO:0000313" key="9">
    <source>
        <dbReference type="EMBL" id="RNB89517.1"/>
    </source>
</evidence>
<dbReference type="Pfam" id="PF00395">
    <property type="entry name" value="SLH"/>
    <property type="match status" value="2"/>
</dbReference>